<feature type="binding site" evidence="11">
    <location>
        <position position="187"/>
    </location>
    <ligand>
        <name>substrate</name>
    </ligand>
</feature>
<comment type="similarity">
    <text evidence="11">Belongs to the Thz kinase family.</text>
</comment>
<dbReference type="Proteomes" id="UP000034287">
    <property type="component" value="Unassembled WGS sequence"/>
</dbReference>
<keyword evidence="6 11" id="KW-0547">Nucleotide-binding</keyword>
<name>A0A0M2SKI2_9STAP</name>
<dbReference type="CDD" id="cd01170">
    <property type="entry name" value="THZ_kinase"/>
    <property type="match status" value="1"/>
</dbReference>
<evidence type="ECO:0000256" key="4">
    <source>
        <dbReference type="ARBA" id="ARBA00022679"/>
    </source>
</evidence>
<dbReference type="RefSeq" id="WP_046514217.1">
    <property type="nucleotide sequence ID" value="NZ_LAYZ01000002.1"/>
</dbReference>
<dbReference type="SUPFAM" id="SSF53613">
    <property type="entry name" value="Ribokinase-like"/>
    <property type="match status" value="1"/>
</dbReference>
<dbReference type="STRING" id="1432562.WN59_06055"/>
<evidence type="ECO:0000313" key="13">
    <source>
        <dbReference type="Proteomes" id="UP000034287"/>
    </source>
</evidence>
<keyword evidence="13" id="KW-1185">Reference proteome</keyword>
<dbReference type="PIRSF" id="PIRSF000513">
    <property type="entry name" value="Thz_kinase"/>
    <property type="match status" value="1"/>
</dbReference>
<dbReference type="HAMAP" id="MF_00228">
    <property type="entry name" value="Thz_kinase"/>
    <property type="match status" value="1"/>
</dbReference>
<reference evidence="12 13" key="1">
    <citation type="submission" date="2015-04" db="EMBL/GenBank/DDBJ databases">
        <title>Taxonomic description and genome sequence of Salinicoccus sediminis sp. nov., a novel hyper halotolerant bacterium isolated from marine sediment.</title>
        <authorList>
            <person name="Mathan Kumar R."/>
            <person name="Kaur G."/>
            <person name="Kumar N."/>
            <person name="Kumar A."/>
            <person name="Singh N.K."/>
            <person name="Kaur N."/>
            <person name="Mayilraj S."/>
        </authorList>
    </citation>
    <scope>NUCLEOTIDE SEQUENCE [LARGE SCALE GENOMIC DNA]</scope>
    <source>
        <strain evidence="12 13">SV-16</strain>
    </source>
</reference>
<sequence length="261" mass="27993">MERIEKLRKEKPLVVCITNDVVKNFTANGMLAAGASPIMSGERSEAGDLMKAASALLVNIGTADKQKYELMDEMMREADNNGVPIVFDPVGYGASGFRVSITDTLLARHQVSLIKGNAGEMHALSGEESSLKGVDSMEKTDTMEIARAVYRKFGVPSLVTGERDALVTGNNEMIMANGHGLQGRITGSGCLLGALTAGFIGIEGRFDEEAVVDAVSYYNLCAEAAAGKIRVPAPGSFMTILIDELYLNEDSLLEEKMVEVY</sequence>
<dbReference type="GO" id="GO:0009228">
    <property type="term" value="P:thiamine biosynthetic process"/>
    <property type="evidence" value="ECO:0007669"/>
    <property type="project" value="UniProtKB-KW"/>
</dbReference>
<dbReference type="EC" id="2.7.1.50" evidence="11"/>
<evidence type="ECO:0000256" key="7">
    <source>
        <dbReference type="ARBA" id="ARBA00022777"/>
    </source>
</evidence>
<gene>
    <name evidence="11" type="primary">thiM</name>
    <name evidence="12" type="ORF">WN59_06055</name>
</gene>
<keyword evidence="4 11" id="KW-0808">Transferase</keyword>
<dbReference type="InterPro" id="IPR029056">
    <property type="entry name" value="Ribokinase-like"/>
</dbReference>
<evidence type="ECO:0000256" key="2">
    <source>
        <dbReference type="ARBA" id="ARBA00001946"/>
    </source>
</evidence>
<comment type="pathway">
    <text evidence="3 11">Cofactor biosynthesis; thiamine diphosphate biosynthesis; 4-methyl-5-(2-phosphoethyl)-thiazole from 5-(2-hydroxyethyl)-4-methylthiazole: step 1/1.</text>
</comment>
<dbReference type="AlphaFoldDB" id="A0A0M2SKI2"/>
<comment type="caution">
    <text evidence="12">The sequence shown here is derived from an EMBL/GenBank/DDBJ whole genome shotgun (WGS) entry which is preliminary data.</text>
</comment>
<dbReference type="Gene3D" id="3.40.1190.20">
    <property type="match status" value="1"/>
</dbReference>
<keyword evidence="10 11" id="KW-0784">Thiamine biosynthesis</keyword>
<evidence type="ECO:0000256" key="3">
    <source>
        <dbReference type="ARBA" id="ARBA00004868"/>
    </source>
</evidence>
<protein>
    <recommendedName>
        <fullName evidence="11">Hydroxyethylthiazole kinase</fullName>
        <ecNumber evidence="11">2.7.1.50</ecNumber>
    </recommendedName>
    <alternativeName>
        <fullName evidence="11">4-methyl-5-beta-hydroxyethylthiazole kinase</fullName>
        <shortName evidence="11">TH kinase</shortName>
        <shortName evidence="11">Thz kinase</shortName>
    </alternativeName>
</protein>
<evidence type="ECO:0000256" key="5">
    <source>
        <dbReference type="ARBA" id="ARBA00022723"/>
    </source>
</evidence>
<evidence type="ECO:0000256" key="6">
    <source>
        <dbReference type="ARBA" id="ARBA00022741"/>
    </source>
</evidence>
<accession>A0A0M2SKI2</accession>
<dbReference type="Pfam" id="PF02110">
    <property type="entry name" value="HK"/>
    <property type="match status" value="1"/>
</dbReference>
<dbReference type="GO" id="GO:0009229">
    <property type="term" value="P:thiamine diphosphate biosynthetic process"/>
    <property type="evidence" value="ECO:0007669"/>
    <property type="project" value="UniProtKB-UniRule"/>
</dbReference>
<dbReference type="GO" id="GO:0004417">
    <property type="term" value="F:hydroxyethylthiazole kinase activity"/>
    <property type="evidence" value="ECO:0007669"/>
    <property type="project" value="UniProtKB-UniRule"/>
</dbReference>
<dbReference type="OrthoDB" id="9778146at2"/>
<dbReference type="UniPathway" id="UPA00060">
    <property type="reaction ID" value="UER00139"/>
</dbReference>
<dbReference type="EMBL" id="LAYZ01000002">
    <property type="protein sequence ID" value="KKK35184.1"/>
    <property type="molecule type" value="Genomic_DNA"/>
</dbReference>
<evidence type="ECO:0000256" key="8">
    <source>
        <dbReference type="ARBA" id="ARBA00022840"/>
    </source>
</evidence>
<feature type="binding site" evidence="11">
    <location>
        <position position="160"/>
    </location>
    <ligand>
        <name>ATP</name>
        <dbReference type="ChEBI" id="CHEBI:30616"/>
    </ligand>
</feature>
<organism evidence="12 13">
    <name type="scientific">Salinicoccus sediminis</name>
    <dbReference type="NCBI Taxonomy" id="1432562"/>
    <lineage>
        <taxon>Bacteria</taxon>
        <taxon>Bacillati</taxon>
        <taxon>Bacillota</taxon>
        <taxon>Bacilli</taxon>
        <taxon>Bacillales</taxon>
        <taxon>Staphylococcaceae</taxon>
        <taxon>Salinicoccus</taxon>
    </lineage>
</organism>
<keyword evidence="5 11" id="KW-0479">Metal-binding</keyword>
<dbReference type="PATRIC" id="fig|1432562.3.peg.1207"/>
<evidence type="ECO:0000256" key="1">
    <source>
        <dbReference type="ARBA" id="ARBA00001771"/>
    </source>
</evidence>
<feature type="binding site" evidence="11">
    <location>
        <position position="39"/>
    </location>
    <ligand>
        <name>substrate</name>
    </ligand>
</feature>
<evidence type="ECO:0000313" key="12">
    <source>
        <dbReference type="EMBL" id="KKK35184.1"/>
    </source>
</evidence>
<feature type="binding site" evidence="11">
    <location>
        <position position="115"/>
    </location>
    <ligand>
        <name>ATP</name>
        <dbReference type="ChEBI" id="CHEBI:30616"/>
    </ligand>
</feature>
<comment type="function">
    <text evidence="11">Catalyzes the phosphorylation of the hydroxyl group of 4-methyl-5-beta-hydroxyethylthiazole (THZ).</text>
</comment>
<evidence type="ECO:0000256" key="10">
    <source>
        <dbReference type="ARBA" id="ARBA00022977"/>
    </source>
</evidence>
<comment type="catalytic activity">
    <reaction evidence="1 11">
        <text>5-(2-hydroxyethyl)-4-methylthiazole + ATP = 4-methyl-5-(2-phosphooxyethyl)-thiazole + ADP + H(+)</text>
        <dbReference type="Rhea" id="RHEA:24212"/>
        <dbReference type="ChEBI" id="CHEBI:15378"/>
        <dbReference type="ChEBI" id="CHEBI:17957"/>
        <dbReference type="ChEBI" id="CHEBI:30616"/>
        <dbReference type="ChEBI" id="CHEBI:58296"/>
        <dbReference type="ChEBI" id="CHEBI:456216"/>
        <dbReference type="EC" id="2.7.1.50"/>
    </reaction>
</comment>
<dbReference type="GO" id="GO:0000287">
    <property type="term" value="F:magnesium ion binding"/>
    <property type="evidence" value="ECO:0007669"/>
    <property type="project" value="UniProtKB-UniRule"/>
</dbReference>
<dbReference type="NCBIfam" id="NF006830">
    <property type="entry name" value="PRK09355.1"/>
    <property type="match status" value="1"/>
</dbReference>
<proteinExistence type="inferred from homology"/>
<evidence type="ECO:0000256" key="9">
    <source>
        <dbReference type="ARBA" id="ARBA00022842"/>
    </source>
</evidence>
<dbReference type="PRINTS" id="PR01099">
    <property type="entry name" value="HYETHTZKNASE"/>
</dbReference>
<dbReference type="InterPro" id="IPR000417">
    <property type="entry name" value="Hyethyz_kinase"/>
</dbReference>
<keyword evidence="8 11" id="KW-0067">ATP-binding</keyword>
<evidence type="ECO:0000256" key="11">
    <source>
        <dbReference type="HAMAP-Rule" id="MF_00228"/>
    </source>
</evidence>
<keyword evidence="9 11" id="KW-0460">Magnesium</keyword>
<keyword evidence="7 11" id="KW-0418">Kinase</keyword>
<dbReference type="GO" id="GO:0005524">
    <property type="term" value="F:ATP binding"/>
    <property type="evidence" value="ECO:0007669"/>
    <property type="project" value="UniProtKB-UniRule"/>
</dbReference>
<comment type="cofactor">
    <cofactor evidence="2 11">
        <name>Mg(2+)</name>
        <dbReference type="ChEBI" id="CHEBI:18420"/>
    </cofactor>
</comment>